<feature type="domain" description="Tubby C-terminal" evidence="2">
    <location>
        <begin position="1"/>
        <end position="229"/>
    </location>
</feature>
<dbReference type="SUPFAM" id="SSF54518">
    <property type="entry name" value="Tubby C-terminal domain-like"/>
    <property type="match status" value="1"/>
</dbReference>
<dbReference type="InterPro" id="IPR000007">
    <property type="entry name" value="Tubby_C"/>
</dbReference>
<reference evidence="3" key="1">
    <citation type="submission" date="2021-02" db="EMBL/GenBank/DDBJ databases">
        <title>First Annotated Genome of the Yellow-green Alga Tribonema minus.</title>
        <authorList>
            <person name="Mahan K.M."/>
        </authorList>
    </citation>
    <scope>NUCLEOTIDE SEQUENCE</scope>
    <source>
        <strain evidence="3">UTEX B ZZ1240</strain>
    </source>
</reference>
<proteinExistence type="inferred from homology"/>
<accession>A0A835Z9X0</accession>
<dbReference type="PANTHER" id="PTHR16517">
    <property type="entry name" value="TUBBY-RELATED"/>
    <property type="match status" value="1"/>
</dbReference>
<keyword evidence="4" id="KW-1185">Reference proteome</keyword>
<dbReference type="Pfam" id="PF01167">
    <property type="entry name" value="Tub"/>
    <property type="match status" value="1"/>
</dbReference>
<comment type="similarity">
    <text evidence="1">Belongs to the TUB family.</text>
</comment>
<dbReference type="EMBL" id="JAFCMP010000034">
    <property type="protein sequence ID" value="KAG5190427.1"/>
    <property type="molecule type" value="Genomic_DNA"/>
</dbReference>
<dbReference type="OrthoDB" id="8775810at2759"/>
<dbReference type="PANTHER" id="PTHR16517:SF7">
    <property type="entry name" value="PROTEIN KING TUBBY"/>
    <property type="match status" value="1"/>
</dbReference>
<dbReference type="InterPro" id="IPR025659">
    <property type="entry name" value="Tubby-like_C"/>
</dbReference>
<dbReference type="AlphaFoldDB" id="A0A835Z9X0"/>
<protein>
    <submittedName>
        <fullName evidence="3">Tubby C-terminal-like domain-containing protein</fullName>
    </submittedName>
</protein>
<organism evidence="3 4">
    <name type="scientific">Tribonema minus</name>
    <dbReference type="NCBI Taxonomy" id="303371"/>
    <lineage>
        <taxon>Eukaryota</taxon>
        <taxon>Sar</taxon>
        <taxon>Stramenopiles</taxon>
        <taxon>Ochrophyta</taxon>
        <taxon>PX clade</taxon>
        <taxon>Xanthophyceae</taxon>
        <taxon>Tribonematales</taxon>
        <taxon>Tribonemataceae</taxon>
        <taxon>Tribonema</taxon>
    </lineage>
</organism>
<name>A0A835Z9X0_9STRA</name>
<comment type="caution">
    <text evidence="3">The sequence shown here is derived from an EMBL/GenBank/DDBJ whole genome shotgun (WGS) entry which is preliminary data.</text>
</comment>
<dbReference type="Gene3D" id="3.20.90.10">
    <property type="entry name" value="Tubby Protein, Chain A"/>
    <property type="match status" value="1"/>
</dbReference>
<dbReference type="PRINTS" id="PR01573">
    <property type="entry name" value="SUPERTUBBY"/>
</dbReference>
<evidence type="ECO:0000313" key="3">
    <source>
        <dbReference type="EMBL" id="KAG5190427.1"/>
    </source>
</evidence>
<sequence length="230" mass="26466">MMQCVILRERQGLHRLYPLYKLYFQDRDTLMMAAQKHSKSRTSNYHIFDMHRGSAARTLSKKGGNYLGKVRSNFKKTDNTIYTNDQEKEELGAVLFEKPGLVDHVMEGSQPRKFYVLLPPIDADSTPIPHKVDPYDPQGPMVELLKARRTGKMFLLQTKDPVFENGNYRLNFRGRVTVPSVKNFQLVAPDDVDYIVGQFGKVGDDRFHLDFRAPLNAFQAFAIALSQFNF</sequence>
<evidence type="ECO:0000313" key="4">
    <source>
        <dbReference type="Proteomes" id="UP000664859"/>
    </source>
</evidence>
<evidence type="ECO:0000256" key="1">
    <source>
        <dbReference type="ARBA" id="ARBA00007129"/>
    </source>
</evidence>
<gene>
    <name evidence="3" type="ORF">JKP88DRAFT_205440</name>
</gene>
<evidence type="ECO:0000259" key="2">
    <source>
        <dbReference type="Pfam" id="PF01167"/>
    </source>
</evidence>
<dbReference type="Proteomes" id="UP000664859">
    <property type="component" value="Unassembled WGS sequence"/>
</dbReference>